<evidence type="ECO:0000313" key="3">
    <source>
        <dbReference type="Proteomes" id="UP000053029"/>
    </source>
</evidence>
<evidence type="ECO:0000313" key="2">
    <source>
        <dbReference type="EMBL" id="KIW85260.1"/>
    </source>
</evidence>
<proteinExistence type="predicted"/>
<feature type="region of interest" description="Disordered" evidence="1">
    <location>
        <begin position="102"/>
        <end position="126"/>
    </location>
</feature>
<name>A0A0D2H327_9EURO</name>
<keyword evidence="3" id="KW-1185">Reference proteome</keyword>
<dbReference type="GeneID" id="25300140"/>
<gene>
    <name evidence="2" type="ORF">Z517_00650</name>
</gene>
<dbReference type="HOGENOM" id="CLU_1115641_0_0_1"/>
<dbReference type="AlphaFoldDB" id="A0A0D2H327"/>
<accession>A0A0D2H327</accession>
<reference evidence="2 3" key="1">
    <citation type="submission" date="2015-01" db="EMBL/GenBank/DDBJ databases">
        <title>The Genome Sequence of Fonsecaea pedrosoi CBS 271.37.</title>
        <authorList>
            <consortium name="The Broad Institute Genomics Platform"/>
            <person name="Cuomo C."/>
            <person name="de Hoog S."/>
            <person name="Gorbushina A."/>
            <person name="Stielow B."/>
            <person name="Teixiera M."/>
            <person name="Abouelleil A."/>
            <person name="Chapman S.B."/>
            <person name="Priest M."/>
            <person name="Young S.K."/>
            <person name="Wortman J."/>
            <person name="Nusbaum C."/>
            <person name="Birren B."/>
        </authorList>
    </citation>
    <scope>NUCLEOTIDE SEQUENCE [LARGE SCALE GENOMIC DNA]</scope>
    <source>
        <strain evidence="2 3">CBS 271.37</strain>
    </source>
</reference>
<protein>
    <submittedName>
        <fullName evidence="2">Uncharacterized protein</fullName>
    </submittedName>
</protein>
<feature type="compositionally biased region" description="Basic and acidic residues" evidence="1">
    <location>
        <begin position="114"/>
        <end position="126"/>
    </location>
</feature>
<dbReference type="RefSeq" id="XP_013289068.1">
    <property type="nucleotide sequence ID" value="XM_013433614.1"/>
</dbReference>
<sequence length="290" mass="32785">MTGARELPVIVVTPPPEDGRTSTVSILTTRHWGLWAKGALRKLDRTNAEGQNYLTEVGDDTELVDLLPVPEPTAGQLSTNPTDTHLTEGRHRQVEAHNRHVAATPANRQNANKSHQDTNKRGLGTEEAADKQFVNIGERTAVTESDRLIFCKGHLAVMESIKFRGEMMRAFEQECKVPWFNAVEFEDDPIPLLPPTKHIRTKALELLKDFAENPIQHIEDLLESGRQHDASLCKIWDDSLETHGEEIGGRPLFEAVVLDDWKEESCETWERIYEEGDQEESDDGSWTLLY</sequence>
<evidence type="ECO:0000256" key="1">
    <source>
        <dbReference type="SAM" id="MobiDB-lite"/>
    </source>
</evidence>
<dbReference type="Proteomes" id="UP000053029">
    <property type="component" value="Unassembled WGS sequence"/>
</dbReference>
<dbReference type="VEuPathDB" id="FungiDB:Z517_00650"/>
<dbReference type="OrthoDB" id="4161430at2759"/>
<organism evidence="2 3">
    <name type="scientific">Fonsecaea pedrosoi CBS 271.37</name>
    <dbReference type="NCBI Taxonomy" id="1442368"/>
    <lineage>
        <taxon>Eukaryota</taxon>
        <taxon>Fungi</taxon>
        <taxon>Dikarya</taxon>
        <taxon>Ascomycota</taxon>
        <taxon>Pezizomycotina</taxon>
        <taxon>Eurotiomycetes</taxon>
        <taxon>Chaetothyriomycetidae</taxon>
        <taxon>Chaetothyriales</taxon>
        <taxon>Herpotrichiellaceae</taxon>
        <taxon>Fonsecaea</taxon>
    </lineage>
</organism>
<dbReference type="EMBL" id="KN846969">
    <property type="protein sequence ID" value="KIW85260.1"/>
    <property type="molecule type" value="Genomic_DNA"/>
</dbReference>